<evidence type="ECO:0000256" key="1">
    <source>
        <dbReference type="SAM" id="SignalP"/>
    </source>
</evidence>
<accession>A0A4R6Z494</accession>
<dbReference type="RefSeq" id="WP_133817613.1">
    <property type="nucleotide sequence ID" value="NZ_SNZH01000003.1"/>
</dbReference>
<dbReference type="EMBL" id="SNZH01000003">
    <property type="protein sequence ID" value="TDR46470.1"/>
    <property type="molecule type" value="Genomic_DNA"/>
</dbReference>
<organism evidence="2 3">
    <name type="scientific">Tahibacter aquaticus</name>
    <dbReference type="NCBI Taxonomy" id="520092"/>
    <lineage>
        <taxon>Bacteria</taxon>
        <taxon>Pseudomonadati</taxon>
        <taxon>Pseudomonadota</taxon>
        <taxon>Gammaproteobacteria</taxon>
        <taxon>Lysobacterales</taxon>
        <taxon>Rhodanobacteraceae</taxon>
        <taxon>Tahibacter</taxon>
    </lineage>
</organism>
<gene>
    <name evidence="2" type="ORF">DFR29_1031</name>
</gene>
<reference evidence="2 3" key="1">
    <citation type="submission" date="2019-03" db="EMBL/GenBank/DDBJ databases">
        <title>Genomic Encyclopedia of Type Strains, Phase IV (KMG-IV): sequencing the most valuable type-strain genomes for metagenomic binning, comparative biology and taxonomic classification.</title>
        <authorList>
            <person name="Goeker M."/>
        </authorList>
    </citation>
    <scope>NUCLEOTIDE SEQUENCE [LARGE SCALE GENOMIC DNA]</scope>
    <source>
        <strain evidence="2 3">DSM 21667</strain>
    </source>
</reference>
<keyword evidence="1" id="KW-0732">Signal</keyword>
<comment type="caution">
    <text evidence="2">The sequence shown here is derived from an EMBL/GenBank/DDBJ whole genome shotgun (WGS) entry which is preliminary data.</text>
</comment>
<sequence>MLPSIRFACAAVVLVASPVALAQQVQFTAVTGSATRLAPGETGTLRLRVQSEWPVWARVYSADAADGEYEVSRVGASAGCPALEPQSYGASVTFDPTVAGGDLECAYSVHRAGSSINDLSVDVTPMNSNGWPASGGVGLRFGAVPDMRLDVRQDSVRWLPDGRAQNELTITVQQSSTVALSQAAAGFCLLMPLRFEMSGSLRNGCVGPMPGGGFCFNGGYQFQLPDIPVQQAVTCRVQLTSREAYTAPLYYPIKFITMSMRDAATGGRVLAPEGPFTNLVLDMDLVFTGRFE</sequence>
<dbReference type="AlphaFoldDB" id="A0A4R6Z494"/>
<feature type="chain" id="PRO_5020728913" evidence="1">
    <location>
        <begin position="23"/>
        <end position="292"/>
    </location>
</feature>
<protein>
    <submittedName>
        <fullName evidence="2">Uncharacterized protein</fullName>
    </submittedName>
</protein>
<evidence type="ECO:0000313" key="2">
    <source>
        <dbReference type="EMBL" id="TDR46470.1"/>
    </source>
</evidence>
<evidence type="ECO:0000313" key="3">
    <source>
        <dbReference type="Proteomes" id="UP000295293"/>
    </source>
</evidence>
<name>A0A4R6Z494_9GAMM</name>
<proteinExistence type="predicted"/>
<dbReference type="Proteomes" id="UP000295293">
    <property type="component" value="Unassembled WGS sequence"/>
</dbReference>
<feature type="signal peptide" evidence="1">
    <location>
        <begin position="1"/>
        <end position="22"/>
    </location>
</feature>
<keyword evidence="3" id="KW-1185">Reference proteome</keyword>